<dbReference type="RefSeq" id="WP_143736563.1">
    <property type="nucleotide sequence ID" value="NZ_FXAP01000006.1"/>
</dbReference>
<evidence type="ECO:0000313" key="3">
    <source>
        <dbReference type="Proteomes" id="UP000266915"/>
    </source>
</evidence>
<keyword evidence="1" id="KW-0812">Transmembrane</keyword>
<reference evidence="2 3" key="1">
    <citation type="submission" date="2018-11" db="EMBL/GenBank/DDBJ databases">
        <title>Sequencing the genomes of 1000 actinobacteria strains.</title>
        <authorList>
            <person name="Klenk H.-P."/>
        </authorList>
    </citation>
    <scope>NUCLEOTIDE SEQUENCE [LARGE SCALE GENOMIC DNA]</scope>
    <source>
        <strain evidence="2 3">DSM 14012</strain>
    </source>
</reference>
<feature type="transmembrane region" description="Helical" evidence="1">
    <location>
        <begin position="300"/>
        <end position="321"/>
    </location>
</feature>
<gene>
    <name evidence="2" type="ORF">EDD42_3145</name>
</gene>
<name>A0A3N2C6B4_9MICO</name>
<proteinExistence type="predicted"/>
<comment type="caution">
    <text evidence="2">The sequence shown here is derived from an EMBL/GenBank/DDBJ whole genome shotgun (WGS) entry which is preliminary data.</text>
</comment>
<protein>
    <submittedName>
        <fullName evidence="2">Uncharacterized protein</fullName>
    </submittedName>
</protein>
<keyword evidence="1" id="KW-0472">Membrane</keyword>
<dbReference type="AlphaFoldDB" id="A0A3N2C6B4"/>
<evidence type="ECO:0000256" key="1">
    <source>
        <dbReference type="SAM" id="Phobius"/>
    </source>
</evidence>
<dbReference type="Proteomes" id="UP000266915">
    <property type="component" value="Unassembled WGS sequence"/>
</dbReference>
<accession>A0A3N2C6B4</accession>
<feature type="transmembrane region" description="Helical" evidence="1">
    <location>
        <begin position="266"/>
        <end position="288"/>
    </location>
</feature>
<sequence length="335" mass="37198">MLTQESVVISRGPLRRVDDDAAIRTLSRDASSKALVIDLSPEATDQLRGDTRITTLTQQVEEPGESISYPDLPLLFFTGASGQEVLLLHITSNKRLCLVSVYSTGLLKSGWPKSLIHATNESLISVLIRNAQEQYAEPDWHTFVASVHRELRQLNALHVSRVIDEATETARRAFTDNIADFPHRRTAFEYLLDTRSRFHSSIAHYRARGLDTVDELADLTSAVTACDALITSMSGMANLVLQEQNAIRIAKEARRDDMLRTRDSQIARLAAAMLAPGLWFAFLGANILPESFNGLTTQSMQSTIASIIVAAFLAASGWLLIPRVLTSRERRRLNE</sequence>
<dbReference type="EMBL" id="RKHL01000001">
    <property type="protein sequence ID" value="ROR83043.1"/>
    <property type="molecule type" value="Genomic_DNA"/>
</dbReference>
<evidence type="ECO:0000313" key="2">
    <source>
        <dbReference type="EMBL" id="ROR83043.1"/>
    </source>
</evidence>
<keyword evidence="3" id="KW-1185">Reference proteome</keyword>
<keyword evidence="1" id="KW-1133">Transmembrane helix</keyword>
<organism evidence="2 3">
    <name type="scientific">Plantibacter flavus</name>
    <dbReference type="NCBI Taxonomy" id="150123"/>
    <lineage>
        <taxon>Bacteria</taxon>
        <taxon>Bacillati</taxon>
        <taxon>Actinomycetota</taxon>
        <taxon>Actinomycetes</taxon>
        <taxon>Micrococcales</taxon>
        <taxon>Microbacteriaceae</taxon>
        <taxon>Plantibacter</taxon>
    </lineage>
</organism>